<keyword evidence="6 7" id="KW-0804">Transcription</keyword>
<evidence type="ECO:0000256" key="1">
    <source>
        <dbReference type="ARBA" id="ARBA00013860"/>
    </source>
</evidence>
<gene>
    <name evidence="7" type="primary">mraZ</name>
    <name evidence="9" type="ORF">LPB301_14635</name>
</gene>
<dbReference type="GO" id="GO:0000976">
    <property type="term" value="F:transcription cis-regulatory region binding"/>
    <property type="evidence" value="ECO:0007669"/>
    <property type="project" value="TreeGrafter"/>
</dbReference>
<keyword evidence="5 7" id="KW-0238">DNA-binding</keyword>
<dbReference type="GO" id="GO:0005737">
    <property type="term" value="C:cytoplasm"/>
    <property type="evidence" value="ECO:0007669"/>
    <property type="project" value="UniProtKB-UniRule"/>
</dbReference>
<evidence type="ECO:0000256" key="7">
    <source>
        <dbReference type="HAMAP-Rule" id="MF_01008"/>
    </source>
</evidence>
<evidence type="ECO:0000256" key="4">
    <source>
        <dbReference type="ARBA" id="ARBA00023015"/>
    </source>
</evidence>
<dbReference type="AlphaFoldDB" id="A0A1B8TRL3"/>
<comment type="subunit">
    <text evidence="7">Forms oligomers.</text>
</comment>
<dbReference type="Proteomes" id="UP000092612">
    <property type="component" value="Unassembled WGS sequence"/>
</dbReference>
<feature type="domain" description="SpoVT-AbrB" evidence="8">
    <location>
        <begin position="83"/>
        <end position="126"/>
    </location>
</feature>
<dbReference type="InterPro" id="IPR035642">
    <property type="entry name" value="MraZ_N"/>
</dbReference>
<dbReference type="GO" id="GO:0003700">
    <property type="term" value="F:DNA-binding transcription factor activity"/>
    <property type="evidence" value="ECO:0007669"/>
    <property type="project" value="UniProtKB-UniRule"/>
</dbReference>
<feature type="domain" description="SpoVT-AbrB" evidence="8">
    <location>
        <begin position="7"/>
        <end position="54"/>
    </location>
</feature>
<evidence type="ECO:0000256" key="2">
    <source>
        <dbReference type="ARBA" id="ARBA00022490"/>
    </source>
</evidence>
<dbReference type="HAMAP" id="MF_01008">
    <property type="entry name" value="MraZ"/>
    <property type="match status" value="1"/>
</dbReference>
<dbReference type="PANTHER" id="PTHR34701:SF1">
    <property type="entry name" value="TRANSCRIPTIONAL REGULATOR MRAZ"/>
    <property type="match status" value="1"/>
</dbReference>
<dbReference type="Gene3D" id="3.40.1550.20">
    <property type="entry name" value="Transcriptional regulator MraZ domain"/>
    <property type="match status" value="1"/>
</dbReference>
<protein>
    <recommendedName>
        <fullName evidence="1 7">Transcriptional regulator MraZ</fullName>
    </recommendedName>
</protein>
<evidence type="ECO:0000256" key="6">
    <source>
        <dbReference type="ARBA" id="ARBA00023163"/>
    </source>
</evidence>
<dbReference type="KEGG" id="prn:BW723_01055"/>
<dbReference type="GO" id="GO:2000143">
    <property type="term" value="P:negative regulation of DNA-templated transcription initiation"/>
    <property type="evidence" value="ECO:0007669"/>
    <property type="project" value="TreeGrafter"/>
</dbReference>
<dbReference type="NCBIfam" id="TIGR00242">
    <property type="entry name" value="division/cell wall cluster transcriptional repressor MraZ"/>
    <property type="match status" value="1"/>
</dbReference>
<sequence length="155" mass="17337">MINLIGEHNCKADAKGRVMLPSAFKKALAPVLQKGFVLKQSIFESCLELYPMQEWDVTMAEVSKKNRFNKKTNDFIRIFSAGVKLVELDATGRFLIPKNLCDFAGIKKEIVMSASAGIIEIWDKEKYEKAIAAARDNFASLAEEVMGDSNNNDNE</sequence>
<dbReference type="InterPro" id="IPR020603">
    <property type="entry name" value="MraZ_dom"/>
</dbReference>
<dbReference type="Pfam" id="PF02381">
    <property type="entry name" value="MraZ"/>
    <property type="match status" value="2"/>
</dbReference>
<comment type="similarity">
    <text evidence="7">Belongs to the MraZ family.</text>
</comment>
<dbReference type="InterPro" id="IPR038619">
    <property type="entry name" value="MraZ_sf"/>
</dbReference>
<evidence type="ECO:0000313" key="10">
    <source>
        <dbReference type="Proteomes" id="UP000092612"/>
    </source>
</evidence>
<dbReference type="CDD" id="cd16320">
    <property type="entry name" value="MraZ_N"/>
    <property type="match status" value="1"/>
</dbReference>
<keyword evidence="2 7" id="KW-0963">Cytoplasm</keyword>
<evidence type="ECO:0000259" key="8">
    <source>
        <dbReference type="PROSITE" id="PS51740"/>
    </source>
</evidence>
<dbReference type="PANTHER" id="PTHR34701">
    <property type="entry name" value="TRANSCRIPTIONAL REGULATOR MRAZ"/>
    <property type="match status" value="1"/>
</dbReference>
<dbReference type="EMBL" id="LSFL01000036">
    <property type="protein sequence ID" value="OBY62346.1"/>
    <property type="molecule type" value="Genomic_DNA"/>
</dbReference>
<dbReference type="InterPro" id="IPR003444">
    <property type="entry name" value="MraZ"/>
</dbReference>
<dbReference type="InterPro" id="IPR007159">
    <property type="entry name" value="SpoVT-AbrB_dom"/>
</dbReference>
<evidence type="ECO:0000256" key="3">
    <source>
        <dbReference type="ARBA" id="ARBA00022737"/>
    </source>
</evidence>
<dbReference type="CDD" id="cd16321">
    <property type="entry name" value="MraZ_C"/>
    <property type="match status" value="1"/>
</dbReference>
<comment type="subcellular location">
    <subcellularLocation>
        <location evidence="7">Cytoplasm</location>
        <location evidence="7">Nucleoid</location>
    </subcellularLocation>
</comment>
<proteinExistence type="inferred from homology"/>
<dbReference type="OrthoDB" id="9807753at2"/>
<reference evidence="10" key="1">
    <citation type="submission" date="2016-02" db="EMBL/GenBank/DDBJ databases">
        <title>Paenibacillus sp. LPB0068, isolated from Crassostrea gigas.</title>
        <authorList>
            <person name="Shin S.-K."/>
            <person name="Yi H."/>
        </authorList>
    </citation>
    <scope>NUCLEOTIDE SEQUENCE [LARGE SCALE GENOMIC DNA]</scope>
    <source>
        <strain evidence="10">KCTC 23969</strain>
    </source>
</reference>
<keyword evidence="3" id="KW-0677">Repeat</keyword>
<organism evidence="9 10">
    <name type="scientific">Polaribacter reichenbachii</name>
    <dbReference type="NCBI Taxonomy" id="996801"/>
    <lineage>
        <taxon>Bacteria</taxon>
        <taxon>Pseudomonadati</taxon>
        <taxon>Bacteroidota</taxon>
        <taxon>Flavobacteriia</taxon>
        <taxon>Flavobacteriales</taxon>
        <taxon>Flavobacteriaceae</taxon>
    </lineage>
</organism>
<evidence type="ECO:0000313" key="9">
    <source>
        <dbReference type="EMBL" id="OBY62346.1"/>
    </source>
</evidence>
<keyword evidence="10" id="KW-1185">Reference proteome</keyword>
<keyword evidence="4 7" id="KW-0805">Transcription regulation</keyword>
<dbReference type="PROSITE" id="PS51740">
    <property type="entry name" value="SPOVT_ABRB"/>
    <property type="match status" value="2"/>
</dbReference>
<dbReference type="InterPro" id="IPR035644">
    <property type="entry name" value="MraZ_C"/>
</dbReference>
<dbReference type="InterPro" id="IPR037914">
    <property type="entry name" value="SpoVT-AbrB_sf"/>
</dbReference>
<dbReference type="STRING" id="996801.BW723_01055"/>
<dbReference type="SUPFAM" id="SSF89447">
    <property type="entry name" value="AbrB/MazE/MraZ-like"/>
    <property type="match status" value="1"/>
</dbReference>
<accession>A0A1B8TRL3</accession>
<comment type="caution">
    <text evidence="9">The sequence shown here is derived from an EMBL/GenBank/DDBJ whole genome shotgun (WGS) entry which is preliminary data.</text>
</comment>
<dbReference type="RefSeq" id="WP_068363762.1">
    <property type="nucleotide sequence ID" value="NZ_CP019337.1"/>
</dbReference>
<name>A0A1B8TRL3_9FLAO</name>
<evidence type="ECO:0000256" key="5">
    <source>
        <dbReference type="ARBA" id="ARBA00023125"/>
    </source>
</evidence>
<dbReference type="GO" id="GO:0009295">
    <property type="term" value="C:nucleoid"/>
    <property type="evidence" value="ECO:0007669"/>
    <property type="project" value="UniProtKB-SubCell"/>
</dbReference>